<protein>
    <submittedName>
        <fullName evidence="1">Extracellular solute-binding protein</fullName>
    </submittedName>
</protein>
<evidence type="ECO:0000313" key="2">
    <source>
        <dbReference type="Proteomes" id="UP000650466"/>
    </source>
</evidence>
<comment type="caution">
    <text evidence="1">The sequence shown here is derived from an EMBL/GenBank/DDBJ whole genome shotgun (WGS) entry which is preliminary data.</text>
</comment>
<dbReference type="PANTHER" id="PTHR43649">
    <property type="entry name" value="ARABINOSE-BINDING PROTEIN-RELATED"/>
    <property type="match status" value="1"/>
</dbReference>
<dbReference type="Gene3D" id="3.40.190.10">
    <property type="entry name" value="Periplasmic binding protein-like II"/>
    <property type="match status" value="2"/>
</dbReference>
<accession>A0A926KVE9</accession>
<dbReference type="Pfam" id="PF13416">
    <property type="entry name" value="SBP_bac_8"/>
    <property type="match status" value="1"/>
</dbReference>
<dbReference type="InterPro" id="IPR050490">
    <property type="entry name" value="Bact_solute-bd_prot1"/>
</dbReference>
<proteinExistence type="predicted"/>
<dbReference type="Proteomes" id="UP000650466">
    <property type="component" value="Unassembled WGS sequence"/>
</dbReference>
<evidence type="ECO:0000313" key="1">
    <source>
        <dbReference type="EMBL" id="MBD0383601.1"/>
    </source>
</evidence>
<sequence>MKQRPSWFKSLSVTMIAAAVGLTGCSSGKQAEQAVVTPQASSSAATTAPASGKAAKLKIMWWGTQARHDATLKALELYTQQVPNVTFTPEYTAWDGFWEKLPTLAASNSIPDVLQMDAAYIQSYVKRGQLADLSDMDLNGIVDPKILENVKINGKLYGVPLSLNGQGMVYNKPELEAAGIKLPFNNWTYDDFFAFAKEARAKLPKDKYPIDDLTNIWDWYQYYQTAQGKGPIFQDGTKFNLDKDTWFQFQNIYAQFRKDGVVPSAEMQLSFKENDPKLDSLAAGKVMMRGASVGSVGAVESLLPGKLVVNSNPIGPKGGGWAQSTIFLSVGANSSNKDQAKQFIKWFVSNQEAGKVLGTTRGIPINETIFKSIEPTLSKGDLFGKQMLNAAKEKALPFYPAPPGSEDFVKTYKTEMEAVMFGKQTLEQAYTTITEKGKDAEAKLNKK</sequence>
<dbReference type="PROSITE" id="PS51257">
    <property type="entry name" value="PROKAR_LIPOPROTEIN"/>
    <property type="match status" value="1"/>
</dbReference>
<dbReference type="AlphaFoldDB" id="A0A926KVE9"/>
<dbReference type="InterPro" id="IPR006059">
    <property type="entry name" value="SBP"/>
</dbReference>
<dbReference type="SUPFAM" id="SSF53850">
    <property type="entry name" value="Periplasmic binding protein-like II"/>
    <property type="match status" value="1"/>
</dbReference>
<dbReference type="PANTHER" id="PTHR43649:SF11">
    <property type="entry name" value="ABC TRANSPORTER SUBSTRATE-BINDING PROTEIN YESO-RELATED"/>
    <property type="match status" value="1"/>
</dbReference>
<dbReference type="RefSeq" id="WP_188177393.1">
    <property type="nucleotide sequence ID" value="NZ_JACVVD010000012.1"/>
</dbReference>
<gene>
    <name evidence="1" type="ORF">ICC18_26320</name>
</gene>
<name>A0A926KVE9_9BACL</name>
<organism evidence="1 2">
    <name type="scientific">Paenibacillus sedimenti</name>
    <dbReference type="NCBI Taxonomy" id="2770274"/>
    <lineage>
        <taxon>Bacteria</taxon>
        <taxon>Bacillati</taxon>
        <taxon>Bacillota</taxon>
        <taxon>Bacilli</taxon>
        <taxon>Bacillales</taxon>
        <taxon>Paenibacillaceae</taxon>
        <taxon>Paenibacillus</taxon>
    </lineage>
</organism>
<dbReference type="EMBL" id="JACVVD010000012">
    <property type="protein sequence ID" value="MBD0383601.1"/>
    <property type="molecule type" value="Genomic_DNA"/>
</dbReference>
<reference evidence="1" key="1">
    <citation type="submission" date="2020-09" db="EMBL/GenBank/DDBJ databases">
        <title>Draft Genome Sequence of Paenibacillus sp. WST5.</title>
        <authorList>
            <person name="Bao Z."/>
        </authorList>
    </citation>
    <scope>NUCLEOTIDE SEQUENCE</scope>
    <source>
        <strain evidence="1">WST5</strain>
    </source>
</reference>
<keyword evidence="2" id="KW-1185">Reference proteome</keyword>